<dbReference type="GO" id="GO:0042597">
    <property type="term" value="C:periplasmic space"/>
    <property type="evidence" value="ECO:0007669"/>
    <property type="project" value="UniProtKB-SubCell"/>
</dbReference>
<dbReference type="SUPFAM" id="SSF53850">
    <property type="entry name" value="Periplasmic binding protein-like II"/>
    <property type="match status" value="1"/>
</dbReference>
<evidence type="ECO:0000256" key="4">
    <source>
        <dbReference type="SAM" id="SignalP"/>
    </source>
</evidence>
<evidence type="ECO:0000313" key="6">
    <source>
        <dbReference type="EMBL" id="SFP20165.1"/>
    </source>
</evidence>
<evidence type="ECO:0000256" key="1">
    <source>
        <dbReference type="ARBA" id="ARBA00004418"/>
    </source>
</evidence>
<evidence type="ECO:0000313" key="7">
    <source>
        <dbReference type="Proteomes" id="UP000183413"/>
    </source>
</evidence>
<organism evidence="6 7">
    <name type="scientific">Actinomadura madurae</name>
    <dbReference type="NCBI Taxonomy" id="1993"/>
    <lineage>
        <taxon>Bacteria</taxon>
        <taxon>Bacillati</taxon>
        <taxon>Actinomycetota</taxon>
        <taxon>Actinomycetes</taxon>
        <taxon>Streptosporangiales</taxon>
        <taxon>Thermomonosporaceae</taxon>
        <taxon>Actinomadura</taxon>
    </lineage>
</organism>
<dbReference type="Gene3D" id="3.40.190.10">
    <property type="entry name" value="Periplasmic binding protein-like II"/>
    <property type="match status" value="2"/>
</dbReference>
<dbReference type="OrthoDB" id="174578at2"/>
<reference evidence="6 7" key="1">
    <citation type="submission" date="2016-10" db="EMBL/GenBank/DDBJ databases">
        <authorList>
            <person name="de Groot N.N."/>
        </authorList>
    </citation>
    <scope>NUCLEOTIDE SEQUENCE [LARGE SCALE GENOMIC DNA]</scope>
    <source>
        <strain evidence="6 7">DSM 43067</strain>
    </source>
</reference>
<dbReference type="InterPro" id="IPR015168">
    <property type="entry name" value="SsuA/THI5"/>
</dbReference>
<dbReference type="PANTHER" id="PTHR30024:SF47">
    <property type="entry name" value="TAURINE-BINDING PERIPLASMIC PROTEIN"/>
    <property type="match status" value="1"/>
</dbReference>
<dbReference type="PANTHER" id="PTHR30024">
    <property type="entry name" value="ALIPHATIC SULFONATES-BINDING PROTEIN-RELATED"/>
    <property type="match status" value="1"/>
</dbReference>
<protein>
    <submittedName>
        <fullName evidence="6">NitT/TauT family transport system substrate-binding protein</fullName>
    </submittedName>
</protein>
<keyword evidence="3 4" id="KW-0732">Signal</keyword>
<dbReference type="GeneID" id="99650990"/>
<dbReference type="GO" id="GO:0042918">
    <property type="term" value="P:alkanesulfonate transmembrane transport"/>
    <property type="evidence" value="ECO:0007669"/>
    <property type="project" value="TreeGrafter"/>
</dbReference>
<name>A0A1I5NE83_9ACTN</name>
<dbReference type="Pfam" id="PF09084">
    <property type="entry name" value="NMT1"/>
    <property type="match status" value="1"/>
</dbReference>
<feature type="chain" id="PRO_5010275040" evidence="4">
    <location>
        <begin position="26"/>
        <end position="326"/>
    </location>
</feature>
<dbReference type="EMBL" id="FOVH01000012">
    <property type="protein sequence ID" value="SFP20165.1"/>
    <property type="molecule type" value="Genomic_DNA"/>
</dbReference>
<accession>A0A1I5NE83</accession>
<sequence>MNKLSRRARRSACVLASAVALTACGSGEGSGKDTTVTVAVSPFAVFALPWVAKDAHYFEDEGLKVEFKSVSGGTTAMVPLVSSNRMDIGAAAGADILPAIMKGAKFSVVAGVGSVYTENAERSSNALVVKDPAIRSAKDLSGKKVALLTLGGAQESMTRLAVKQDGGEPDDITFVKLPLQNIPNAIASGEVDAGQALEPVLSQARDLGQRPLFSLGNVAVGNPELTYFSRTQWAKDNPDELAAFVRAMNKAAVAANKDTELIRAALVKYAAIDKALASKIQGVGVFAEKGELAPDRFAELARLLNGAGLAAKPRPVAEWVVEPDAK</sequence>
<dbReference type="Proteomes" id="UP000183413">
    <property type="component" value="Unassembled WGS sequence"/>
</dbReference>
<evidence type="ECO:0000256" key="3">
    <source>
        <dbReference type="ARBA" id="ARBA00022729"/>
    </source>
</evidence>
<keyword evidence="7" id="KW-1185">Reference proteome</keyword>
<dbReference type="RefSeq" id="WP_021591871.1">
    <property type="nucleotide sequence ID" value="NZ_CP083237.1"/>
</dbReference>
<dbReference type="AlphaFoldDB" id="A0A1I5NE83"/>
<dbReference type="STRING" id="1993.SAMN04489713_112122"/>
<gene>
    <name evidence="6" type="ORF">SAMN04489713_112122</name>
</gene>
<proteinExistence type="inferred from homology"/>
<feature type="signal peptide" evidence="4">
    <location>
        <begin position="1"/>
        <end position="25"/>
    </location>
</feature>
<comment type="similarity">
    <text evidence="2">Belongs to the bacterial solute-binding protein SsuA/TauA family.</text>
</comment>
<dbReference type="eggNOG" id="COG0715">
    <property type="taxonomic scope" value="Bacteria"/>
</dbReference>
<feature type="domain" description="SsuA/THI5-like" evidence="5">
    <location>
        <begin position="50"/>
        <end position="256"/>
    </location>
</feature>
<comment type="subcellular location">
    <subcellularLocation>
        <location evidence="1">Periplasm</location>
    </subcellularLocation>
</comment>
<evidence type="ECO:0000259" key="5">
    <source>
        <dbReference type="Pfam" id="PF09084"/>
    </source>
</evidence>
<evidence type="ECO:0000256" key="2">
    <source>
        <dbReference type="ARBA" id="ARBA00010742"/>
    </source>
</evidence>
<dbReference type="InParanoid" id="A0A1I5NE83"/>
<dbReference type="PROSITE" id="PS51257">
    <property type="entry name" value="PROKAR_LIPOPROTEIN"/>
    <property type="match status" value="1"/>
</dbReference>